<dbReference type="InterPro" id="IPR036616">
    <property type="entry name" value="Poly(ADP-ribose)pol_reg_dom_sf"/>
</dbReference>
<keyword evidence="6" id="KW-0548">Nucleotidyltransferase</keyword>
<dbReference type="InterPro" id="IPR008893">
    <property type="entry name" value="WGR_domain"/>
</dbReference>
<comment type="catalytic activity">
    <reaction evidence="10">
        <text>NAD(+) + (ADP-D-ribosyl)n-acceptor = nicotinamide + (ADP-D-ribosyl)n+1-acceptor + H(+).</text>
        <dbReference type="EC" id="2.4.2.30"/>
    </reaction>
</comment>
<comment type="catalytic activity">
    <reaction evidence="2">
        <text>L-glutamyl-[protein] + NAD(+) = 5-O-(ADP-D-ribosyl)-L-glutamyl-[protein] + nicotinamide</text>
        <dbReference type="Rhea" id="RHEA:58224"/>
        <dbReference type="Rhea" id="RHEA-COMP:10208"/>
        <dbReference type="Rhea" id="RHEA-COMP:15089"/>
        <dbReference type="ChEBI" id="CHEBI:17154"/>
        <dbReference type="ChEBI" id="CHEBI:29973"/>
        <dbReference type="ChEBI" id="CHEBI:57540"/>
        <dbReference type="ChEBI" id="CHEBI:142540"/>
    </reaction>
</comment>
<evidence type="ECO:0000256" key="1">
    <source>
        <dbReference type="ARBA" id="ARBA00000438"/>
    </source>
</evidence>
<dbReference type="PANTHER" id="PTHR10459">
    <property type="entry name" value="DNA LIGASE"/>
    <property type="match status" value="1"/>
</dbReference>
<keyword evidence="17" id="KW-1185">Reference proteome</keyword>
<evidence type="ECO:0000256" key="9">
    <source>
        <dbReference type="ARBA" id="ARBA00024945"/>
    </source>
</evidence>
<keyword evidence="8" id="KW-0539">Nucleus</keyword>
<dbReference type="PROSITE" id="PS51060">
    <property type="entry name" value="PARP_ALPHA_HD"/>
    <property type="match status" value="2"/>
</dbReference>
<evidence type="ECO:0000256" key="2">
    <source>
        <dbReference type="ARBA" id="ARBA00000459"/>
    </source>
</evidence>
<dbReference type="PANTHER" id="PTHR10459:SF60">
    <property type="entry name" value="POLY [ADP-RIBOSE] POLYMERASE 2"/>
    <property type="match status" value="1"/>
</dbReference>
<evidence type="ECO:0000256" key="7">
    <source>
        <dbReference type="ARBA" id="ARBA00023027"/>
    </source>
</evidence>
<dbReference type="InterPro" id="IPR036930">
    <property type="entry name" value="WGR_dom_sf"/>
</dbReference>
<dbReference type="PROSITE" id="PS51977">
    <property type="entry name" value="WGR"/>
    <property type="match status" value="1"/>
</dbReference>
<dbReference type="Proteomes" id="UP000796880">
    <property type="component" value="Unassembled WGS sequence"/>
</dbReference>
<evidence type="ECO:0000256" key="5">
    <source>
        <dbReference type="ARBA" id="ARBA00022679"/>
    </source>
</evidence>
<evidence type="ECO:0000256" key="12">
    <source>
        <dbReference type="SAM" id="MobiDB-lite"/>
    </source>
</evidence>
<dbReference type="GO" id="GO:1990404">
    <property type="term" value="F:NAD+-protein mono-ADP-ribosyltransferase activity"/>
    <property type="evidence" value="ECO:0007669"/>
    <property type="project" value="TreeGrafter"/>
</dbReference>
<dbReference type="Pfam" id="PF05406">
    <property type="entry name" value="WGR"/>
    <property type="match status" value="1"/>
</dbReference>
<dbReference type="EMBL" id="VOIH02000010">
    <property type="protein sequence ID" value="KAF3436463.1"/>
    <property type="molecule type" value="Genomic_DNA"/>
</dbReference>
<sequence length="884" mass="99941">MTTERNQVSDVYGDGSVFIVNKKRESNQLSDVYVNKKRERNPVTDVYGDGSVFIVNKMRERNPVTVFYGDDSVFIVDKEKVKDKLPEKNVLDTRVSKFLSVICNVTMMKQHMVQIGYDANKLPFDKLSKSTILKAFEVLRRISYELGHKKPLAELSRVSFAFVNEVDALDEIEAAKKLIVDNTTAIKEEPMFSNYQRLRCELVPLDVNSEEFSMYSSTRNRMLLWHGSPLTNWTSLLSNGFRIDPIGTNISERRFGKAVYFADMFCKSVIYCFGYDAYGTSVSDGVLLLCEVALGDMAEILTIPKHDYKLPEGKLSSKVIGKAAPDLSEVHTMNDGVLVPLGKPKKNEGVQVQVLRLDSAIRQESNKLSNSNKDGSDNKKRKRDSEDHEPNCSETTAQSALRGIITTGSNKQLKEMHFPEDSAKGTDVDIPQANEENNGSKEKIISATNKFAAVVDQWLPNHIKAQYHVLQLGDDIYDAMLNRTNIGANINKFQLIQVLESNDGGKYLVCSRSGRIGSKGRNATLGPYASPEVAIQEFTRIFFKMTKNILYNRKAFVAHPNGYTWLELDYSQTENKSVPIKENPNPARVAKKAVTQLLDTKLDAHVAKFMSLICNISMTTQQMVETEYVANKFPLGKLSKSTILKGYDVLKRIANVIDQYHFETLEKLSGHVTYIIPWIKLKVEELGVEIDLATRLSAEDTWMLDDPLFINYQRLGCELIPLHVDSQEFAMVKKYMHNTYQQQFLNFKVDIVQLFRVSREGEVDRFKKAYAHLLGEGFSLQTCSPKVQVALGDMSNLTALDYAFKPRDGKALSIKIVGNTEPDPSEVHTMEDGVLVPLGMPKRRVDPYQAALNHNEYIVHNEDRIRMRYVVQNGVDEGLSKLKL</sequence>
<reference evidence="16" key="1">
    <citation type="submission" date="2020-03" db="EMBL/GenBank/DDBJ databases">
        <title>A high-quality chromosome-level genome assembly of a woody plant with both climbing and erect habits, Rhamnella rubrinervis.</title>
        <authorList>
            <person name="Lu Z."/>
            <person name="Yang Y."/>
            <person name="Zhu X."/>
            <person name="Sun Y."/>
        </authorList>
    </citation>
    <scope>NUCLEOTIDE SEQUENCE</scope>
    <source>
        <strain evidence="16">BYM</strain>
        <tissue evidence="16">Leaf</tissue>
    </source>
</reference>
<feature type="region of interest" description="Disordered" evidence="12">
    <location>
        <begin position="363"/>
        <end position="400"/>
    </location>
</feature>
<dbReference type="InterPro" id="IPR012317">
    <property type="entry name" value="Poly(ADP-ribose)pol_cat_dom"/>
</dbReference>
<proteinExistence type="predicted"/>
<keyword evidence="7 11" id="KW-0520">NAD</keyword>
<dbReference type="SUPFAM" id="SSF47587">
    <property type="entry name" value="Domain of poly(ADP-ribose) polymerase"/>
    <property type="match status" value="2"/>
</dbReference>
<comment type="catalytic activity">
    <reaction evidence="1">
        <text>L-aspartyl-[protein] + NAD(+) = 4-O-(ADP-D-ribosyl)-L-aspartyl-[protein] + nicotinamide</text>
        <dbReference type="Rhea" id="RHEA:54424"/>
        <dbReference type="Rhea" id="RHEA-COMP:9867"/>
        <dbReference type="Rhea" id="RHEA-COMP:13832"/>
        <dbReference type="ChEBI" id="CHEBI:17154"/>
        <dbReference type="ChEBI" id="CHEBI:29961"/>
        <dbReference type="ChEBI" id="CHEBI:57540"/>
        <dbReference type="ChEBI" id="CHEBI:138102"/>
    </reaction>
</comment>
<feature type="region of interest" description="Disordered" evidence="12">
    <location>
        <begin position="419"/>
        <end position="439"/>
    </location>
</feature>
<accession>A0A8K0DWC7</accession>
<feature type="domain" description="WGR" evidence="15">
    <location>
        <begin position="466"/>
        <end position="563"/>
    </location>
</feature>
<evidence type="ECO:0000256" key="3">
    <source>
        <dbReference type="ARBA" id="ARBA00004123"/>
    </source>
</evidence>
<evidence type="ECO:0000259" key="15">
    <source>
        <dbReference type="PROSITE" id="PS51977"/>
    </source>
</evidence>
<comment type="function">
    <text evidence="9">Involved in the base excision repair (BER) pathway, by catalyzing the poly(ADP-ribosyl)ation of a limited number of acceptor proteins involved in chromatin architecture and in DNA metabolism. This modification follows DNA damages and appears as an obligatory step in a detection/signaling pathway leading to the reparation of DNA strand breaks.</text>
</comment>
<feature type="domain" description="PARP catalytic" evidence="13">
    <location>
        <begin position="122"/>
        <end position="383"/>
    </location>
</feature>
<dbReference type="InterPro" id="IPR004102">
    <property type="entry name" value="Poly(ADP-ribose)pol_reg_dom"/>
</dbReference>
<dbReference type="OrthoDB" id="2017365at2759"/>
<evidence type="ECO:0000259" key="13">
    <source>
        <dbReference type="PROSITE" id="PS51059"/>
    </source>
</evidence>
<keyword evidence="5 11" id="KW-0808">Transferase</keyword>
<dbReference type="SMART" id="SM00773">
    <property type="entry name" value="WGR"/>
    <property type="match status" value="1"/>
</dbReference>
<evidence type="ECO:0000256" key="6">
    <source>
        <dbReference type="ARBA" id="ARBA00022695"/>
    </source>
</evidence>
<dbReference type="GO" id="GO:0003950">
    <property type="term" value="F:NAD+ poly-ADP-ribosyltransferase activity"/>
    <property type="evidence" value="ECO:0007669"/>
    <property type="project" value="UniProtKB-UniRule"/>
</dbReference>
<dbReference type="Gene3D" id="3.90.228.10">
    <property type="match status" value="3"/>
</dbReference>
<dbReference type="SUPFAM" id="SSF142921">
    <property type="entry name" value="WGR domain-like"/>
    <property type="match status" value="1"/>
</dbReference>
<evidence type="ECO:0000256" key="4">
    <source>
        <dbReference type="ARBA" id="ARBA00022676"/>
    </source>
</evidence>
<protein>
    <recommendedName>
        <fullName evidence="11">Poly [ADP-ribose] polymerase</fullName>
        <shortName evidence="11">PARP</shortName>
        <ecNumber evidence="11">2.4.2.-</ecNumber>
    </recommendedName>
</protein>
<evidence type="ECO:0000313" key="16">
    <source>
        <dbReference type="EMBL" id="KAF3436463.1"/>
    </source>
</evidence>
<dbReference type="Pfam" id="PF02877">
    <property type="entry name" value="PARP_reg"/>
    <property type="match status" value="2"/>
</dbReference>
<evidence type="ECO:0000256" key="10">
    <source>
        <dbReference type="ARBA" id="ARBA00033987"/>
    </source>
</evidence>
<dbReference type="SUPFAM" id="SSF56399">
    <property type="entry name" value="ADP-ribosylation"/>
    <property type="match status" value="2"/>
</dbReference>
<dbReference type="EC" id="2.4.2.-" evidence="11"/>
<feature type="domain" description="PARP alpha-helical" evidence="14">
    <location>
        <begin position="599"/>
        <end position="717"/>
    </location>
</feature>
<dbReference type="GO" id="GO:0006302">
    <property type="term" value="P:double-strand break repair"/>
    <property type="evidence" value="ECO:0007669"/>
    <property type="project" value="TreeGrafter"/>
</dbReference>
<evidence type="ECO:0000256" key="8">
    <source>
        <dbReference type="ARBA" id="ARBA00023242"/>
    </source>
</evidence>
<feature type="domain" description="PARP catalytic" evidence="13">
    <location>
        <begin position="706"/>
        <end position="882"/>
    </location>
</feature>
<dbReference type="InterPro" id="IPR050800">
    <property type="entry name" value="ARTD/PARP"/>
</dbReference>
<dbReference type="GO" id="GO:0005730">
    <property type="term" value="C:nucleolus"/>
    <property type="evidence" value="ECO:0007669"/>
    <property type="project" value="TreeGrafter"/>
</dbReference>
<dbReference type="PROSITE" id="PS51059">
    <property type="entry name" value="PARP_CATALYTIC"/>
    <property type="match status" value="2"/>
</dbReference>
<dbReference type="Gene3D" id="1.20.142.10">
    <property type="entry name" value="Poly(ADP-ribose) polymerase, regulatory domain"/>
    <property type="match status" value="2"/>
</dbReference>
<comment type="caution">
    <text evidence="16">The sequence shown here is derived from an EMBL/GenBank/DDBJ whole genome shotgun (WGS) entry which is preliminary data.</text>
</comment>
<feature type="compositionally biased region" description="Basic and acidic residues" evidence="12">
    <location>
        <begin position="374"/>
        <end position="391"/>
    </location>
</feature>
<name>A0A8K0DWC7_9ROSA</name>
<organism evidence="16 17">
    <name type="scientific">Rhamnella rubrinervis</name>
    <dbReference type="NCBI Taxonomy" id="2594499"/>
    <lineage>
        <taxon>Eukaryota</taxon>
        <taxon>Viridiplantae</taxon>
        <taxon>Streptophyta</taxon>
        <taxon>Embryophyta</taxon>
        <taxon>Tracheophyta</taxon>
        <taxon>Spermatophyta</taxon>
        <taxon>Magnoliopsida</taxon>
        <taxon>eudicotyledons</taxon>
        <taxon>Gunneridae</taxon>
        <taxon>Pentapetalae</taxon>
        <taxon>rosids</taxon>
        <taxon>fabids</taxon>
        <taxon>Rosales</taxon>
        <taxon>Rhamnaceae</taxon>
        <taxon>rhamnoid group</taxon>
        <taxon>Rhamneae</taxon>
        <taxon>Rhamnella</taxon>
    </lineage>
</organism>
<dbReference type="Pfam" id="PF00644">
    <property type="entry name" value="PARP"/>
    <property type="match status" value="2"/>
</dbReference>
<dbReference type="AlphaFoldDB" id="A0A8K0DWC7"/>
<gene>
    <name evidence="16" type="ORF">FNV43_RR23555</name>
</gene>
<evidence type="ECO:0000259" key="14">
    <source>
        <dbReference type="PROSITE" id="PS51060"/>
    </source>
</evidence>
<comment type="subcellular location">
    <subcellularLocation>
        <location evidence="3">Nucleus</location>
    </subcellularLocation>
</comment>
<dbReference type="GO" id="GO:0016779">
    <property type="term" value="F:nucleotidyltransferase activity"/>
    <property type="evidence" value="ECO:0007669"/>
    <property type="project" value="UniProtKB-KW"/>
</dbReference>
<evidence type="ECO:0000256" key="11">
    <source>
        <dbReference type="RuleBase" id="RU362114"/>
    </source>
</evidence>
<dbReference type="GO" id="GO:0070212">
    <property type="term" value="P:protein poly-ADP-ribosylation"/>
    <property type="evidence" value="ECO:0007669"/>
    <property type="project" value="TreeGrafter"/>
</dbReference>
<feature type="domain" description="PARP alpha-helical" evidence="14">
    <location>
        <begin position="88"/>
        <end position="213"/>
    </location>
</feature>
<keyword evidence="4 11" id="KW-0328">Glycosyltransferase</keyword>
<evidence type="ECO:0000313" key="17">
    <source>
        <dbReference type="Proteomes" id="UP000796880"/>
    </source>
</evidence>